<dbReference type="Pfam" id="PF03556">
    <property type="entry name" value="Cullin_binding"/>
    <property type="match status" value="1"/>
</dbReference>
<evidence type="ECO:0000313" key="4">
    <source>
        <dbReference type="EMBL" id="GAA5802071.1"/>
    </source>
</evidence>
<dbReference type="Gene3D" id="1.10.238.10">
    <property type="entry name" value="EF-hand"/>
    <property type="match status" value="1"/>
</dbReference>
<dbReference type="PROSITE" id="PS51229">
    <property type="entry name" value="DCUN1"/>
    <property type="match status" value="1"/>
</dbReference>
<dbReference type="SUPFAM" id="SSF46934">
    <property type="entry name" value="UBA-like"/>
    <property type="match status" value="1"/>
</dbReference>
<dbReference type="InterPro" id="IPR042460">
    <property type="entry name" value="DCN1-like_PONY"/>
</dbReference>
<accession>A0ABP9Y506</accession>
<feature type="domain" description="DCUN1" evidence="3">
    <location>
        <begin position="59"/>
        <end position="248"/>
    </location>
</feature>
<evidence type="ECO:0000256" key="1">
    <source>
        <dbReference type="ARBA" id="ARBA00022786"/>
    </source>
</evidence>
<evidence type="ECO:0000259" key="3">
    <source>
        <dbReference type="PROSITE" id="PS51229"/>
    </source>
</evidence>
<dbReference type="Gene3D" id="1.10.238.200">
    <property type="entry name" value="Cullin, PONY binding domain"/>
    <property type="match status" value="1"/>
</dbReference>
<sequence>MSNRASHSLHQQQLERVTQLMNVAQLSEKDSVKILRSCNWDLHAALNNVYEQQTPRFNNTTLQIRPLFDTYKDAQKSDLITVDGTMQLCQDLDIEPTQLEFLLISYQLGSETMGEFSADKFIKGCNELQADTIEKLKNALETTLKDRYHTDEGFKKIYNYAFLLGRQTGQKSLSLEAAVELWRLLLTNKFSLLEQWIKFLEKKHGKAISRDTWNLFLDFISQKDLDLKTYDSEGAWPILIDEFVDYMKEN</sequence>
<dbReference type="InterPro" id="IPR014764">
    <property type="entry name" value="DCN-prot"/>
</dbReference>
<dbReference type="EMBL" id="BAABUJ010000021">
    <property type="protein sequence ID" value="GAA5802071.1"/>
    <property type="molecule type" value="Genomic_DNA"/>
</dbReference>
<dbReference type="PANTHER" id="PTHR12281">
    <property type="entry name" value="RP42 RELATED"/>
    <property type="match status" value="1"/>
</dbReference>
<dbReference type="InterPro" id="IPR005176">
    <property type="entry name" value="PONY_dom"/>
</dbReference>
<keyword evidence="5" id="KW-1185">Reference proteome</keyword>
<reference evidence="4 5" key="1">
    <citation type="submission" date="2024-04" db="EMBL/GenBank/DDBJ databases">
        <title>genome sequences of Mucor flavus KT1a and Helicostylum pulchrum KT1b strains isolation_sourced from the surface of a dry-aged beef.</title>
        <authorList>
            <person name="Toyotome T."/>
            <person name="Hosono M."/>
            <person name="Torimaru M."/>
            <person name="Fukuda K."/>
            <person name="Mikami N."/>
        </authorList>
    </citation>
    <scope>NUCLEOTIDE SEQUENCE [LARGE SCALE GENOMIC DNA]</scope>
    <source>
        <strain evidence="4 5">KT1b</strain>
    </source>
</reference>
<dbReference type="Proteomes" id="UP001476247">
    <property type="component" value="Unassembled WGS sequence"/>
</dbReference>
<organism evidence="4 5">
    <name type="scientific">Helicostylum pulchrum</name>
    <dbReference type="NCBI Taxonomy" id="562976"/>
    <lineage>
        <taxon>Eukaryota</taxon>
        <taxon>Fungi</taxon>
        <taxon>Fungi incertae sedis</taxon>
        <taxon>Mucoromycota</taxon>
        <taxon>Mucoromycotina</taxon>
        <taxon>Mucoromycetes</taxon>
        <taxon>Mucorales</taxon>
        <taxon>Mucorineae</taxon>
        <taxon>Mucoraceae</taxon>
        <taxon>Helicostylum</taxon>
    </lineage>
</organism>
<dbReference type="Gene3D" id="1.10.8.10">
    <property type="entry name" value="DNA helicase RuvA subunit, C-terminal domain"/>
    <property type="match status" value="1"/>
</dbReference>
<keyword evidence="1" id="KW-0833">Ubl conjugation pathway</keyword>
<gene>
    <name evidence="4" type="ORF">HPULCUR_007531</name>
</gene>
<evidence type="ECO:0000313" key="5">
    <source>
        <dbReference type="Proteomes" id="UP001476247"/>
    </source>
</evidence>
<evidence type="ECO:0000256" key="2">
    <source>
        <dbReference type="RuleBase" id="RU410713"/>
    </source>
</evidence>
<name>A0ABP9Y506_9FUNG</name>
<dbReference type="Pfam" id="PF14555">
    <property type="entry name" value="UBA_4"/>
    <property type="match status" value="1"/>
</dbReference>
<proteinExistence type="predicted"/>
<protein>
    <recommendedName>
        <fullName evidence="2">Defective in cullin neddylation protein</fullName>
    </recommendedName>
</protein>
<comment type="caution">
    <text evidence="4">The sequence shown here is derived from an EMBL/GenBank/DDBJ whole genome shotgun (WGS) entry which is preliminary data.</text>
</comment>
<dbReference type="InterPro" id="IPR009060">
    <property type="entry name" value="UBA-like_sf"/>
</dbReference>
<comment type="function">
    <text evidence="2">Neddylation of cullins play an essential role in the regulation of SCF-type complexes activity.</text>
</comment>
<dbReference type="PANTHER" id="PTHR12281:SF31">
    <property type="entry name" value="DCN1-LIKE PROTEIN 3"/>
    <property type="match status" value="1"/>
</dbReference>